<accession>Q09JK6</accession>
<dbReference type="AlphaFoldDB" id="Q09JK6"/>
<sequence>MAAATVTTITVAATAEAAMAVVMTTPAGGTMAEARGVTEADTANRVTTARLAVGEAMAAAEAITPTTVNACCRKHARGGACNSVHFHHHLFILCNFHRCQTTR</sequence>
<reference evidence="1" key="1">
    <citation type="journal article" date="2008" name="Insect Biochem. Mol. Biol.">
        <title>Comparative sialomics between hard and soft ticks: implications for the evolution of blood-feeding behavior.</title>
        <authorList>
            <person name="Mans B.J."/>
            <person name="Andersen J.F."/>
            <person name="Francischetti I.M."/>
            <person name="Valenzuela J.G."/>
            <person name="Schwan T.G."/>
            <person name="Pham V.M."/>
            <person name="Garfield M.K."/>
            <person name="Hammer C.H."/>
            <person name="Ribeiro J.M."/>
        </authorList>
    </citation>
    <scope>NUCLEOTIDE SEQUENCE</scope>
    <source>
        <strain evidence="1">AM-321</strain>
        <tissue evidence="1">Adult salivary gland</tissue>
    </source>
</reference>
<name>Q09JK6_ARGMO</name>
<protein>
    <submittedName>
        <fullName evidence="1">10.7 kDa Putative secreted Ala-rich peptide</fullName>
    </submittedName>
</protein>
<proteinExistence type="evidence at transcript level"/>
<evidence type="ECO:0000313" key="1">
    <source>
        <dbReference type="EMBL" id="ABI52757.1"/>
    </source>
</evidence>
<organism evidence="1">
    <name type="scientific">Argas monolakensis</name>
    <name type="common">Mono lake bird tick</name>
    <dbReference type="NCBI Taxonomy" id="34602"/>
    <lineage>
        <taxon>Eukaryota</taxon>
        <taxon>Metazoa</taxon>
        <taxon>Ecdysozoa</taxon>
        <taxon>Arthropoda</taxon>
        <taxon>Chelicerata</taxon>
        <taxon>Arachnida</taxon>
        <taxon>Acari</taxon>
        <taxon>Parasitiformes</taxon>
        <taxon>Ixodida</taxon>
        <taxon>Ixodoidea</taxon>
        <taxon>Argasidae</taxon>
        <taxon>Argasinae</taxon>
        <taxon>Argas</taxon>
    </lineage>
</organism>
<dbReference type="EMBL" id="DQ886840">
    <property type="protein sequence ID" value="ABI52757.1"/>
    <property type="molecule type" value="mRNA"/>
</dbReference>